<evidence type="ECO:0000313" key="2">
    <source>
        <dbReference type="Proteomes" id="UP001154015"/>
    </source>
</evidence>
<keyword evidence="2" id="KW-1185">Reference proteome</keyword>
<dbReference type="EMBL" id="CAKXYP010000003">
    <property type="protein sequence ID" value="CAH9414344.1"/>
    <property type="molecule type" value="Genomic_DNA"/>
</dbReference>
<dbReference type="Proteomes" id="UP001154015">
    <property type="component" value="Unassembled WGS sequence"/>
</dbReference>
<sequence>MLAAATGTEPRVATDLDVIRVEADLPAELSATAHAAVLAALATADRYGHTRTRAAEYVWAEISREANVTTTESPDTAYRALLGHTMTCTACRTGAICPDATKLVRVWRETRRWGPDHISPTAPTVPTSDGGT</sequence>
<accession>A0ABN8UZR4</accession>
<protein>
    <submittedName>
        <fullName evidence="1">Uncharacterized protein</fullName>
    </submittedName>
</protein>
<gene>
    <name evidence="1" type="ORF">SGL43_01347</name>
</gene>
<evidence type="ECO:0000313" key="1">
    <source>
        <dbReference type="EMBL" id="CAH9414344.1"/>
    </source>
</evidence>
<proteinExistence type="predicted"/>
<reference evidence="1" key="1">
    <citation type="submission" date="2022-03" db="EMBL/GenBank/DDBJ databases">
        <authorList>
            <person name="Leyn A S."/>
        </authorList>
    </citation>
    <scope>NUCLEOTIDE SEQUENCE</scope>
    <source>
        <strain evidence="1">Streptomyces globisporus 4-3</strain>
    </source>
</reference>
<name>A0ABN8UZR4_STRGL</name>
<comment type="caution">
    <text evidence="1">The sequence shown here is derived from an EMBL/GenBank/DDBJ whole genome shotgun (WGS) entry which is preliminary data.</text>
</comment>
<organism evidence="1 2">
    <name type="scientific">Streptomyces globisporus</name>
    <dbReference type="NCBI Taxonomy" id="1908"/>
    <lineage>
        <taxon>Bacteria</taxon>
        <taxon>Bacillati</taxon>
        <taxon>Actinomycetota</taxon>
        <taxon>Actinomycetes</taxon>
        <taxon>Kitasatosporales</taxon>
        <taxon>Streptomycetaceae</taxon>
        <taxon>Streptomyces</taxon>
    </lineage>
</organism>